<dbReference type="OMA" id="CESIFCD"/>
<evidence type="ECO:0000313" key="5">
    <source>
        <dbReference type="Proteomes" id="UP000072874"/>
    </source>
</evidence>
<dbReference type="VEuPathDB" id="PlasmoDB:PY17X_1444800"/>
<dbReference type="EMBL" id="LM993668">
    <property type="protein sequence ID" value="VTZ81756.1"/>
    <property type="molecule type" value="Genomic_DNA"/>
</dbReference>
<dbReference type="Proteomes" id="UP000072874">
    <property type="component" value="Chromosome 14"/>
</dbReference>
<feature type="region of interest" description="Disordered" evidence="2">
    <location>
        <begin position="142"/>
        <end position="182"/>
    </location>
</feature>
<dbReference type="EMBL" id="LK934642">
    <property type="protein sequence ID" value="CDU20793.1"/>
    <property type="molecule type" value="Genomic_DNA"/>
</dbReference>
<reference evidence="3" key="3">
    <citation type="submission" date="2014-05" db="EMBL/GenBank/DDBJ databases">
        <authorList>
            <person name="Aslett A.Martin."/>
            <person name="De Silva Nishadi"/>
        </authorList>
    </citation>
    <scope>NUCLEOTIDE SEQUENCE</scope>
    <source>
        <strain evidence="3">YM</strain>
    </source>
</reference>
<evidence type="ECO:0000256" key="1">
    <source>
        <dbReference type="SAM" id="Coils"/>
    </source>
</evidence>
<dbReference type="VEuPathDB" id="PlasmoDB:Py17XNL_001401280"/>
<reference evidence="4" key="2">
    <citation type="submission" date="2014-05" db="EMBL/GenBank/DDBJ databases">
        <authorList>
            <person name="Aslett M.A."/>
            <person name="De Silva N."/>
        </authorList>
    </citation>
    <scope>NUCLEOTIDE SEQUENCE</scope>
    <source>
        <strain evidence="4">17X</strain>
    </source>
</reference>
<dbReference type="Proteomes" id="UP000072904">
    <property type="component" value="Chromosome 14"/>
</dbReference>
<feature type="region of interest" description="Disordered" evidence="2">
    <location>
        <begin position="524"/>
        <end position="543"/>
    </location>
</feature>
<accession>A0A077YFB3</accession>
<dbReference type="AlphaFoldDB" id="A0A077YFB3"/>
<feature type="compositionally biased region" description="Low complexity" evidence="2">
    <location>
        <begin position="144"/>
        <end position="172"/>
    </location>
</feature>
<evidence type="ECO:0000256" key="2">
    <source>
        <dbReference type="SAM" id="MobiDB-lite"/>
    </source>
</evidence>
<dbReference type="OrthoDB" id="372481at2759"/>
<dbReference type="KEGG" id="pyo:PY17X_1444800"/>
<reference evidence="4" key="4">
    <citation type="submission" date="2019-05" db="EMBL/GenBank/DDBJ databases">
        <authorList>
            <consortium name="Pathogen Informatics"/>
        </authorList>
    </citation>
    <scope>NUCLEOTIDE SEQUENCE</scope>
    <source>
        <strain evidence="4">17X</strain>
    </source>
</reference>
<dbReference type="VEuPathDB" id="PlasmoDB:PYYM_1446400"/>
<evidence type="ECO:0000313" key="6">
    <source>
        <dbReference type="Proteomes" id="UP000072904"/>
    </source>
</evidence>
<evidence type="ECO:0000313" key="4">
    <source>
        <dbReference type="EMBL" id="VTZ81756.1"/>
    </source>
</evidence>
<feature type="coiled-coil region" evidence="1">
    <location>
        <begin position="197"/>
        <end position="224"/>
    </location>
</feature>
<feature type="compositionally biased region" description="Polar residues" evidence="2">
    <location>
        <begin position="531"/>
        <end position="543"/>
    </location>
</feature>
<dbReference type="VEuPathDB" id="PlasmoDB:PY00535"/>
<dbReference type="RefSeq" id="XP_725162.2">
    <property type="nucleotide sequence ID" value="XM_720069.2"/>
</dbReference>
<organism evidence="3 6">
    <name type="scientific">Plasmodium yoelii</name>
    <dbReference type="NCBI Taxonomy" id="5861"/>
    <lineage>
        <taxon>Eukaryota</taxon>
        <taxon>Sar</taxon>
        <taxon>Alveolata</taxon>
        <taxon>Apicomplexa</taxon>
        <taxon>Aconoidasida</taxon>
        <taxon>Haemosporida</taxon>
        <taxon>Plasmodiidae</taxon>
        <taxon>Plasmodium</taxon>
        <taxon>Plasmodium (Vinckeia)</taxon>
    </lineage>
</organism>
<feature type="compositionally biased region" description="Low complexity" evidence="2">
    <location>
        <begin position="442"/>
        <end position="460"/>
    </location>
</feature>
<keyword evidence="1" id="KW-0175">Coiled coil</keyword>
<gene>
    <name evidence="4" type="ORF">PY17X_1444800</name>
    <name evidence="3" type="ORF">PYYM_1446400</name>
</gene>
<sequence length="822" mass="96048">MNYFSGKPKTKATELNNENKGVKFLNRAKNNFNGINKNTTNTQISSFGQKNTLIRNTNFKPRTNNNTFKPPPRGIIKSSQNALHKNAQIDSNKQLHNELRNGSKNVSLANTRSIENNSNNNITKPYLNRPIIHNNTKKYVSDDNNVMKNTNKNNIKNNRNSKFYNSENNEVNNNKDDNINNPESILYTYTSPIKRKYEAVNNTNQNTENDNNKMNTLNKKYAQRNYYFDNNLSTYYNNKINNENSNSNNINENVNNYNNFYSNEKLFNNNNTLDVSYITCKTGSNIDTANEVNINNNANNSIKSHSLARNYDKQKNSDNILNNSNCEPNYKYCYLEQNGQHNLDVHINKNLYTNDNPKNGNCSNLPYYLNANILRSKEIRESKYLADTHSEKMMNSTNNNDVFNACTIDRLSEENFNSYVKRKSHNKNTFNGINNLNDITTNHMTNNNNNNNNNNRNESNNSKKFHNLNMNNEDSQLKNIINNQDASLKNSIIGSNIVDFKNISMAIPISEGNLLSHKSENGSVKKRRSSSHNNMNANSVHNFQDDSSYFNKYRDMNNMQQYIKKNDNRNKKIMNRYNIDTYINNDNDYLYFRNIINNITKYNSGESDIDDLCKTVMNINDYSLNFDGENEGINEIINITNNVNNNIINIQQAIYNKKKIVQDKRNVINEEYEIISQKLKDCESIFCDTNDETGEKKLKVFYEIDEKKNILKNKYQVKKMLLKKAQYKIDKLQEYTDAIKLKTMAISKKYKRTYLLIEELFRLKIIKDNENELEICLIPKNTETNMWHRLQLDKKEITPEACDYLWSQIESFVDKETFDNYF</sequence>
<evidence type="ECO:0000313" key="3">
    <source>
        <dbReference type="EMBL" id="CDU20793.1"/>
    </source>
</evidence>
<feature type="region of interest" description="Disordered" evidence="2">
    <location>
        <begin position="442"/>
        <end position="469"/>
    </location>
</feature>
<name>A0A077YFB3_PLAYE</name>
<dbReference type="GeneID" id="3790501"/>
<reference evidence="5 6" key="1">
    <citation type="journal article" date="2014" name="BMC Biol.">
        <title>A comprehensive evaluation of rodent malaria parasite genomes and gene expression.</title>
        <authorList>
            <person name="Otto T.D."/>
            <person name="Bohme U."/>
            <person name="Jackson A.P."/>
            <person name="Hunt M."/>
            <person name="Franke-Fayard B."/>
            <person name="Hoeijmakers W.A."/>
            <person name="Religa A.A."/>
            <person name="Robertson L."/>
            <person name="Sanders M."/>
            <person name="Ogun S.A."/>
            <person name="Cunningham D."/>
            <person name="Erhart A."/>
            <person name="Billker O."/>
            <person name="Khan S.M."/>
            <person name="Stunnenberg H.G."/>
            <person name="Langhorne J."/>
            <person name="Holder A.A."/>
            <person name="Waters A.P."/>
            <person name="Newbold C.I."/>
            <person name="Pain A."/>
            <person name="Berriman M."/>
            <person name="Janse C.J."/>
        </authorList>
    </citation>
    <scope>NUCLEOTIDE SEQUENCE [LARGE SCALE GENOMIC DNA]</scope>
    <source>
        <strain evidence="4 5">17X</strain>
        <strain evidence="3 6">YM</strain>
    </source>
</reference>
<proteinExistence type="predicted"/>
<protein>
    <submittedName>
        <fullName evidence="3">Uncharacterized protein</fullName>
    </submittedName>
</protein>